<sequence length="623" mass="71533">MSSNKQFSLEAGKKVTYQGRHYRIAELSGISEVTLIDELSKKVFQAAIGDLEPAGEQKSAAREDLLEFDEETWLVAKGRLKVIKSLLNKAGRTRQQVAEVAQTHDLHTNTVYGWLKAYEASEMLSSLLPKKRSDKGATKLNDETEEIIKESIASEYLTKQKKSQRKVIDEVRKRCKKQGIEPPHDNTVRNRIKSLAPELVAARRLGRKVADNSFKPIEGKFPGADWPLAVVQIDHTKLDIILVDDHYRRPIGRPWITLAFDVFSRMVTGFYVSFDPPSALTTGLSLVHSILPKEKWLAKHDLDGEWPVWGLPAKIHLDNAKEFRGNMLQKACDEYGIDIEWRPVARPNFGAHVERALGTFSKEIHALPGSTFSNIREKGEYDSEARASLTLSEFETWLANYVVNVYHQKFHSMINMSPLALYRKGILGDEEAPGCGLPSKIVDEDRLRLDLMPYEMRSVLDYGIVIDKIHYYHDVIRPWINAPDLSEPRKKRKFMVRRDPRDISQIWFYDPELHIYYPIPYRDTSHPAISIWELREARKRAEAQGREDINEAAIFDAFERMREIEEQAVTKTKAVRRSVQRRKSNKSVEKPSTPAPDAVITKELNISVDEELIEPFDEMDEWS</sequence>
<gene>
    <name evidence="3" type="ORF">SG34_021235</name>
</gene>
<feature type="compositionally biased region" description="Basic residues" evidence="1">
    <location>
        <begin position="575"/>
        <end position="585"/>
    </location>
</feature>
<evidence type="ECO:0000313" key="3">
    <source>
        <dbReference type="EMBL" id="WDE03875.1"/>
    </source>
</evidence>
<dbReference type="RefSeq" id="WP_044839664.1">
    <property type="nucleotide sequence ID" value="NZ_CP059733.1"/>
</dbReference>
<dbReference type="InterPro" id="IPR036397">
    <property type="entry name" value="RNaseH_sf"/>
</dbReference>
<reference evidence="3 4" key="2">
    <citation type="journal article" date="2022" name="Mar. Drugs">
        <title>Bioassay-Guided Fractionation Leads to the Detection of Cholic Acid Generated by the Rare Thalassomonas sp.</title>
        <authorList>
            <person name="Pheiffer F."/>
            <person name="Schneider Y.K."/>
            <person name="Hansen E.H."/>
            <person name="Andersen J.H."/>
            <person name="Isaksson J."/>
            <person name="Busche T."/>
            <person name="R C."/>
            <person name="Kalinowski J."/>
            <person name="Zyl L.V."/>
            <person name="Trindade M."/>
        </authorList>
    </citation>
    <scope>NUCLEOTIDE SEQUENCE [LARGE SCALE GENOMIC DNA]</scope>
    <source>
        <strain evidence="3 4">XOM25</strain>
    </source>
</reference>
<dbReference type="Gene3D" id="3.30.420.10">
    <property type="entry name" value="Ribonuclease H-like superfamily/Ribonuclease H"/>
    <property type="match status" value="1"/>
</dbReference>
<dbReference type="Gene3D" id="1.10.10.60">
    <property type="entry name" value="Homeodomain-like"/>
    <property type="match status" value="1"/>
</dbReference>
<evidence type="ECO:0000313" key="4">
    <source>
        <dbReference type="Proteomes" id="UP000032352"/>
    </source>
</evidence>
<dbReference type="GO" id="GO:0015074">
    <property type="term" value="P:DNA integration"/>
    <property type="evidence" value="ECO:0007669"/>
    <property type="project" value="InterPro"/>
</dbReference>
<dbReference type="Proteomes" id="UP000032352">
    <property type="component" value="Chromosome"/>
</dbReference>
<accession>A0AAE9Z0J9</accession>
<dbReference type="AlphaFoldDB" id="A0AAE9Z0J9"/>
<dbReference type="Pfam" id="PF09299">
    <property type="entry name" value="Mu-transpos_C"/>
    <property type="match status" value="1"/>
</dbReference>
<feature type="region of interest" description="Disordered" evidence="1">
    <location>
        <begin position="575"/>
        <end position="601"/>
    </location>
</feature>
<evidence type="ECO:0000256" key="1">
    <source>
        <dbReference type="SAM" id="MobiDB-lite"/>
    </source>
</evidence>
<organism evidence="3 4">
    <name type="scientific">Thalassomonas viridans</name>
    <dbReference type="NCBI Taxonomy" id="137584"/>
    <lineage>
        <taxon>Bacteria</taxon>
        <taxon>Pseudomonadati</taxon>
        <taxon>Pseudomonadota</taxon>
        <taxon>Gammaproteobacteria</taxon>
        <taxon>Alteromonadales</taxon>
        <taxon>Colwelliaceae</taxon>
        <taxon>Thalassomonas</taxon>
    </lineage>
</organism>
<dbReference type="InterPro" id="IPR012337">
    <property type="entry name" value="RNaseH-like_sf"/>
</dbReference>
<dbReference type="PROSITE" id="PS50994">
    <property type="entry name" value="INTEGRASE"/>
    <property type="match status" value="1"/>
</dbReference>
<protein>
    <submittedName>
        <fullName evidence="3">DDE-type integrase/transposase/recombinase</fullName>
    </submittedName>
</protein>
<evidence type="ECO:0000259" key="2">
    <source>
        <dbReference type="PROSITE" id="PS50994"/>
    </source>
</evidence>
<dbReference type="EMBL" id="CP059733">
    <property type="protein sequence ID" value="WDE03875.1"/>
    <property type="molecule type" value="Genomic_DNA"/>
</dbReference>
<dbReference type="InterPro" id="IPR001584">
    <property type="entry name" value="Integrase_cat-core"/>
</dbReference>
<dbReference type="InterPro" id="IPR015378">
    <property type="entry name" value="Transposase-like_Mu_C"/>
</dbReference>
<dbReference type="GO" id="GO:0003676">
    <property type="term" value="F:nucleic acid binding"/>
    <property type="evidence" value="ECO:0007669"/>
    <property type="project" value="InterPro"/>
</dbReference>
<reference evidence="3 4" key="1">
    <citation type="journal article" date="2015" name="Genome Announc.">
        <title>Draft Genome Sequences of Marine Isolates of Thalassomonas viridans and Thalassomonas actiniarum.</title>
        <authorList>
            <person name="Olonade I."/>
            <person name="van Zyl L.J."/>
            <person name="Trindade M."/>
        </authorList>
    </citation>
    <scope>NUCLEOTIDE SEQUENCE [LARGE SCALE GENOMIC DNA]</scope>
    <source>
        <strain evidence="3 4">XOM25</strain>
    </source>
</reference>
<dbReference type="KEGG" id="tvd:SG34_021235"/>
<feature type="domain" description="Integrase catalytic" evidence="2">
    <location>
        <begin position="223"/>
        <end position="426"/>
    </location>
</feature>
<proteinExistence type="predicted"/>
<keyword evidence="4" id="KW-1185">Reference proteome</keyword>
<dbReference type="SUPFAM" id="SSF53098">
    <property type="entry name" value="Ribonuclease H-like"/>
    <property type="match status" value="1"/>
</dbReference>
<name>A0AAE9Z0J9_9GAMM</name>